<name>A0A803QGN4_CANSA</name>
<dbReference type="AlphaFoldDB" id="A0A803QGN4"/>
<reference evidence="1" key="1">
    <citation type="submission" date="2018-11" db="EMBL/GenBank/DDBJ databases">
        <authorList>
            <person name="Grassa J C."/>
        </authorList>
    </citation>
    <scope>NUCLEOTIDE SEQUENCE [LARGE SCALE GENOMIC DNA]</scope>
</reference>
<reference evidence="1" key="2">
    <citation type="submission" date="2021-03" db="UniProtKB">
        <authorList>
            <consortium name="EnsemblPlants"/>
        </authorList>
    </citation>
    <scope>IDENTIFICATION</scope>
</reference>
<protein>
    <submittedName>
        <fullName evidence="1">Uncharacterized protein</fullName>
    </submittedName>
</protein>
<dbReference type="EMBL" id="UZAU01000734">
    <property type="status" value="NOT_ANNOTATED_CDS"/>
    <property type="molecule type" value="Genomic_DNA"/>
</dbReference>
<keyword evidence="2" id="KW-1185">Reference proteome</keyword>
<proteinExistence type="predicted"/>
<accession>A0A803QGN4</accession>
<evidence type="ECO:0000313" key="1">
    <source>
        <dbReference type="EnsemblPlants" id="cds.evm.model.09.566"/>
    </source>
</evidence>
<evidence type="ECO:0000313" key="2">
    <source>
        <dbReference type="Proteomes" id="UP000596661"/>
    </source>
</evidence>
<organism evidence="1 2">
    <name type="scientific">Cannabis sativa</name>
    <name type="common">Hemp</name>
    <name type="synonym">Marijuana</name>
    <dbReference type="NCBI Taxonomy" id="3483"/>
    <lineage>
        <taxon>Eukaryota</taxon>
        <taxon>Viridiplantae</taxon>
        <taxon>Streptophyta</taxon>
        <taxon>Embryophyta</taxon>
        <taxon>Tracheophyta</taxon>
        <taxon>Spermatophyta</taxon>
        <taxon>Magnoliopsida</taxon>
        <taxon>eudicotyledons</taxon>
        <taxon>Gunneridae</taxon>
        <taxon>Pentapetalae</taxon>
        <taxon>rosids</taxon>
        <taxon>fabids</taxon>
        <taxon>Rosales</taxon>
        <taxon>Cannabaceae</taxon>
        <taxon>Cannabis</taxon>
    </lineage>
</organism>
<dbReference type="EnsemblPlants" id="evm.model.09.566">
    <property type="protein sequence ID" value="cds.evm.model.09.566"/>
    <property type="gene ID" value="evm.TU.09.566"/>
</dbReference>
<sequence>MEKGLALEIKSSMIRFPRANLDHFAWDHISESCEKNVQRSYRLQHGGVNTQLKVKNGGLLKQDPTLAKSAHRKHNQEIPREQNAIADALARLASSTITNMANLVRIHFLKEPSITIPKEFDRLDDNRT</sequence>
<dbReference type="Proteomes" id="UP000596661">
    <property type="component" value="Chromosome 9"/>
</dbReference>
<dbReference type="Gramene" id="evm.model.09.566">
    <property type="protein sequence ID" value="cds.evm.model.09.566"/>
    <property type="gene ID" value="evm.TU.09.566"/>
</dbReference>